<accession>A0A0F9YHI6</accession>
<dbReference type="EMBL" id="LBOI01000021">
    <property type="protein sequence ID" value="KKP30888.1"/>
    <property type="molecule type" value="Genomic_DNA"/>
</dbReference>
<dbReference type="CDD" id="cd00004">
    <property type="entry name" value="Sortase"/>
    <property type="match status" value="1"/>
</dbReference>
<name>A0A0F9YHI6_9BACT</name>
<comment type="caution">
    <text evidence="2">The sequence shown here is derived from an EMBL/GenBank/DDBJ whole genome shotgun (WGS) entry which is preliminary data.</text>
</comment>
<dbReference type="Gene3D" id="2.40.260.10">
    <property type="entry name" value="Sortase"/>
    <property type="match status" value="1"/>
</dbReference>
<reference evidence="2 3" key="1">
    <citation type="journal article" date="2015" name="Nature">
        <title>rRNA introns, odd ribosomes, and small enigmatic genomes across a large radiation of phyla.</title>
        <authorList>
            <person name="Brown C.T."/>
            <person name="Hug L.A."/>
            <person name="Thomas B.C."/>
            <person name="Sharon I."/>
            <person name="Castelle C.J."/>
            <person name="Singh A."/>
            <person name="Wilkins M.J."/>
            <person name="Williams K.H."/>
            <person name="Banfield J.F."/>
        </authorList>
    </citation>
    <scope>NUCLEOTIDE SEQUENCE [LARGE SCALE GENOMIC DNA]</scope>
</reference>
<dbReference type="Proteomes" id="UP000034803">
    <property type="component" value="Unassembled WGS sequence"/>
</dbReference>
<proteinExistence type="predicted"/>
<keyword evidence="1" id="KW-0378">Hydrolase</keyword>
<evidence type="ECO:0000313" key="2">
    <source>
        <dbReference type="EMBL" id="KKP30888.1"/>
    </source>
</evidence>
<gene>
    <name evidence="2" type="ORF">UR21_C0021G0004</name>
</gene>
<dbReference type="SUPFAM" id="SSF63817">
    <property type="entry name" value="Sortase"/>
    <property type="match status" value="1"/>
</dbReference>
<organism evidence="2 3">
    <name type="scientific">Candidatus Woesebacteria bacterium GW2011_GWC2_31_9</name>
    <dbReference type="NCBI Taxonomy" id="1618586"/>
    <lineage>
        <taxon>Bacteria</taxon>
        <taxon>Candidatus Woeseibacteriota</taxon>
    </lineage>
</organism>
<dbReference type="GO" id="GO:0016787">
    <property type="term" value="F:hydrolase activity"/>
    <property type="evidence" value="ECO:0007669"/>
    <property type="project" value="UniProtKB-KW"/>
</dbReference>
<dbReference type="Pfam" id="PF04203">
    <property type="entry name" value="Sortase"/>
    <property type="match status" value="1"/>
</dbReference>
<evidence type="ECO:0008006" key="4">
    <source>
        <dbReference type="Google" id="ProtNLM"/>
    </source>
</evidence>
<dbReference type="InterPro" id="IPR023365">
    <property type="entry name" value="Sortase_dom-sf"/>
</dbReference>
<evidence type="ECO:0000256" key="1">
    <source>
        <dbReference type="ARBA" id="ARBA00022801"/>
    </source>
</evidence>
<sequence>MSSINFISPDFVKSLRKLQRKQKFVLKLSKTFALLGGLFFVLSFAPSIWYSLGARVDDFSAAILKTVTGAKKEVSKPSNNVLDWQPAFDARLSRDTTLKIPSIRVDTKINEATYESFEDALKLSVWRVPDFGTPMDRSRPMILAAHRFGYLAWSNLYRRKNSFYNLPKLKVGDLIEITYKQRKYTYEVYGESRGEEITDYTANLILYTCETLNSKLRIFKYARLLKI</sequence>
<evidence type="ECO:0000313" key="3">
    <source>
        <dbReference type="Proteomes" id="UP000034803"/>
    </source>
</evidence>
<dbReference type="AlphaFoldDB" id="A0A0F9YHI6"/>
<dbReference type="InterPro" id="IPR005754">
    <property type="entry name" value="Sortase"/>
</dbReference>
<protein>
    <recommendedName>
        <fullName evidence="4">Sortase family protein</fullName>
    </recommendedName>
</protein>